<dbReference type="Proteomes" id="UP000251960">
    <property type="component" value="Chromosome 3"/>
</dbReference>
<comment type="caution">
    <text evidence="2">The sequence shown here is derived from an EMBL/GenBank/DDBJ whole genome shotgun (WGS) entry which is preliminary data.</text>
</comment>
<gene>
    <name evidence="2" type="ORF">Zm00014a_020815</name>
</gene>
<dbReference type="AlphaFoldDB" id="A0A3L6FAE8"/>
<reference evidence="2 3" key="1">
    <citation type="journal article" date="2018" name="Nat. Genet.">
        <title>Extensive intraspecific gene order and gene structural variations between Mo17 and other maize genomes.</title>
        <authorList>
            <person name="Sun S."/>
            <person name="Zhou Y."/>
            <person name="Chen J."/>
            <person name="Shi J."/>
            <person name="Zhao H."/>
            <person name="Zhao H."/>
            <person name="Song W."/>
            <person name="Zhang M."/>
            <person name="Cui Y."/>
            <person name="Dong X."/>
            <person name="Liu H."/>
            <person name="Ma X."/>
            <person name="Jiao Y."/>
            <person name="Wang B."/>
            <person name="Wei X."/>
            <person name="Stein J.C."/>
            <person name="Glaubitz J.C."/>
            <person name="Lu F."/>
            <person name="Yu G."/>
            <person name="Liang C."/>
            <person name="Fengler K."/>
            <person name="Li B."/>
            <person name="Rafalski A."/>
            <person name="Schnable P.S."/>
            <person name="Ware D.H."/>
            <person name="Buckler E.S."/>
            <person name="Lai J."/>
        </authorList>
    </citation>
    <scope>NUCLEOTIDE SEQUENCE [LARGE SCALE GENOMIC DNA]</scope>
    <source>
        <strain evidence="3">cv. Missouri 17</strain>
        <tissue evidence="2">Seedling</tissue>
    </source>
</reference>
<proteinExistence type="predicted"/>
<feature type="compositionally biased region" description="Basic and acidic residues" evidence="1">
    <location>
        <begin position="179"/>
        <end position="206"/>
    </location>
</feature>
<sequence length="206" mass="22675">MQTSYNSPSAQHDIEGLLTQLLLEEARMHSSVQDMAQFCTDASREHRAQMGRAAWTSIDDERRAMPQIVAEHRQAVGRDGRARTGRSTARFGHRRTSYSRDLGKTWPWRRERKAGAPRAGKQGGSWSQGATMEDGAWPANCGRRRMPIADQRAGEQGASWAEGAGGSRRAWGGGCAGAGRREEEIRAGRDELGKDSVRGRDRQGGV</sequence>
<accession>A0A3L6FAE8</accession>
<organism evidence="2 3">
    <name type="scientific">Zea mays</name>
    <name type="common">Maize</name>
    <dbReference type="NCBI Taxonomy" id="4577"/>
    <lineage>
        <taxon>Eukaryota</taxon>
        <taxon>Viridiplantae</taxon>
        <taxon>Streptophyta</taxon>
        <taxon>Embryophyta</taxon>
        <taxon>Tracheophyta</taxon>
        <taxon>Spermatophyta</taxon>
        <taxon>Magnoliopsida</taxon>
        <taxon>Liliopsida</taxon>
        <taxon>Poales</taxon>
        <taxon>Poaceae</taxon>
        <taxon>PACMAD clade</taxon>
        <taxon>Panicoideae</taxon>
        <taxon>Andropogonodae</taxon>
        <taxon>Andropogoneae</taxon>
        <taxon>Tripsacinae</taxon>
        <taxon>Zea</taxon>
    </lineage>
</organism>
<feature type="region of interest" description="Disordered" evidence="1">
    <location>
        <begin position="75"/>
        <end position="97"/>
    </location>
</feature>
<evidence type="ECO:0000256" key="1">
    <source>
        <dbReference type="SAM" id="MobiDB-lite"/>
    </source>
</evidence>
<dbReference type="EMBL" id="NCVQ01000004">
    <property type="protein sequence ID" value="PWZ30204.1"/>
    <property type="molecule type" value="Genomic_DNA"/>
</dbReference>
<feature type="compositionally biased region" description="Gly residues" evidence="1">
    <location>
        <begin position="163"/>
        <end position="177"/>
    </location>
</feature>
<name>A0A3L6FAE8_MAIZE</name>
<evidence type="ECO:0000313" key="2">
    <source>
        <dbReference type="EMBL" id="PWZ30204.1"/>
    </source>
</evidence>
<feature type="region of interest" description="Disordered" evidence="1">
    <location>
        <begin position="110"/>
        <end position="206"/>
    </location>
</feature>
<protein>
    <submittedName>
        <fullName evidence="2">Uncharacterized protein</fullName>
    </submittedName>
</protein>
<evidence type="ECO:0000313" key="3">
    <source>
        <dbReference type="Proteomes" id="UP000251960"/>
    </source>
</evidence>